<dbReference type="EMBL" id="CP089984">
    <property type="protein sequence ID" value="WXB15233.1"/>
    <property type="molecule type" value="Genomic_DNA"/>
</dbReference>
<keyword evidence="4" id="KW-0067">ATP-binding</keyword>
<dbReference type="PROSITE" id="PS00012">
    <property type="entry name" value="PHOSPHOPANTETHEINE"/>
    <property type="match status" value="1"/>
</dbReference>
<dbReference type="SUPFAM" id="SSF56801">
    <property type="entry name" value="Acetyl-CoA synthetase-like"/>
    <property type="match status" value="1"/>
</dbReference>
<dbReference type="InterPro" id="IPR020845">
    <property type="entry name" value="AMP-binding_CS"/>
</dbReference>
<dbReference type="Gene3D" id="3.40.50.720">
    <property type="entry name" value="NAD(P)-binding Rossmann-like Domain"/>
    <property type="match status" value="1"/>
</dbReference>
<dbReference type="InterPro" id="IPR010080">
    <property type="entry name" value="Thioester_reductase-like_dom"/>
</dbReference>
<evidence type="ECO:0000313" key="8">
    <source>
        <dbReference type="Proteomes" id="UP001370348"/>
    </source>
</evidence>
<proteinExistence type="predicted"/>
<dbReference type="InterPro" id="IPR036736">
    <property type="entry name" value="ACP-like_sf"/>
</dbReference>
<keyword evidence="3" id="KW-0547">Nucleotide-binding</keyword>
<evidence type="ECO:0000256" key="2">
    <source>
        <dbReference type="ARBA" id="ARBA00022553"/>
    </source>
</evidence>
<feature type="compositionally biased region" description="Basic and acidic residues" evidence="5">
    <location>
        <begin position="644"/>
        <end position="660"/>
    </location>
</feature>
<accession>A0ABZ2LWA5</accession>
<dbReference type="CDD" id="cd05235">
    <property type="entry name" value="SDR_e1"/>
    <property type="match status" value="1"/>
</dbReference>
<keyword evidence="1" id="KW-0596">Phosphopantetheine</keyword>
<dbReference type="NCBIfam" id="TIGR01746">
    <property type="entry name" value="Thioester-redct"/>
    <property type="match status" value="1"/>
</dbReference>
<keyword evidence="2" id="KW-0597">Phosphoprotein</keyword>
<dbReference type="Gene3D" id="3.40.50.12780">
    <property type="entry name" value="N-terminal domain of ligase-like"/>
    <property type="match status" value="1"/>
</dbReference>
<organism evidence="7 8">
    <name type="scientific">Pendulispora albinea</name>
    <dbReference type="NCBI Taxonomy" id="2741071"/>
    <lineage>
        <taxon>Bacteria</taxon>
        <taxon>Pseudomonadati</taxon>
        <taxon>Myxococcota</taxon>
        <taxon>Myxococcia</taxon>
        <taxon>Myxococcales</taxon>
        <taxon>Sorangiineae</taxon>
        <taxon>Pendulisporaceae</taxon>
        <taxon>Pendulispora</taxon>
    </lineage>
</organism>
<dbReference type="InterPro" id="IPR009081">
    <property type="entry name" value="PP-bd_ACP"/>
</dbReference>
<feature type="region of interest" description="Disordered" evidence="5">
    <location>
        <begin position="729"/>
        <end position="758"/>
    </location>
</feature>
<sequence>MKSAQTEVGIDNLDLFELSCARAADMLEADPQLRRSVSSRRDSEAMLRECRYTIEFLERACQLFADRPALAHRGMDEPANAPFTSLTYAELWERIRACAAGLNERGWVRRGDFVGVLGFSGVSYIVAQYACFYLGAVVAPLPTILPAGDLEQVLDAGGFSTLIVDADDLEAVRAILPTSTKVRHVAVMNAAGEGWPGHERDRDGRAAFEALSVLEARGRTLAPIPYFVPAGEEDPLQMFLYTSGSTGLPKAVMFTQRGLATHLRRALEGELGLEHEVRARLPRVEIRVSFMPQNHLMGQLNAAETLLHGGCLHFTRMRDMSSLFEDIRLARPTRLTMVPRVAEMIHHVYQNELARRAGGEPPTPDLRQAVERAMREHFLGDRLLLIRVGSAPIAADVREFLQRTFQVPVFDVYGSTEAGYLMAEGRPLPNVSYTLRDVPELGYLSSDRPYPRGELRVKTPSATPGYFRNPEATRDLIDDEGYVCTGDIVEQRGPEHLVWVDRKSNTLKLAQGEFVSLWRLESIYASDSPYISQIYLYADSFQSHILAVIVPEHETVAKLDAGLLDAGALRRLLGSELQRIAKKNQLQPYEVPPDFLVEREAFTQQNGLLTESSKPARQKLKAKYRAQLDALYAELRTSKRDELSRLREDGERPLGERVEGALRATLGADSPRAGSFRELGGDSMSAAELSALLAELTGVNVPVGMILDPAGSPFADLVPYIAAQKAQRAQIAQRDEKAQKKPGSAKTHHEPNAQVASGSHVAAGYDPSAATVRAVDLTLEAFLDPREIAEAERLPRVPGPPKSALLTGANGFLGRFLALELLDQLPPDGRLYCIVRARSNEAALARMCGGSFHARALQERLAAMAKEGRLVVLAGDLMKPQLGLDDGRWHELAETVDAIVHAGALVNHALSYGQLFEPNVLGTVQIARLAITRKRKSIHFVSSVSVGGGLKRRTPITEGEDALALCTERPASGGYASGYGATKWACEVFLQRLSERFGGPVDVFRCGMILAHSEAPGEINVDDMFSRLLVSLMATGIAPRSFYAPEFRESGRFHGLPVDFVAKSLTAIALQSHQGYATYHVVSDDEGSVSLDRIVDWVQEKGYPLERIDDYHRWYQTFGGRLERLDSKLRAESAYAIRHQWAHPLSLADEPAFDVRRYAARIAALGRELGGPARLPAITQRFIQKSIEDLRLRRTG</sequence>
<dbReference type="InterPro" id="IPR036291">
    <property type="entry name" value="NAD(P)-bd_dom_sf"/>
</dbReference>
<dbReference type="SUPFAM" id="SSF47336">
    <property type="entry name" value="ACP-like"/>
    <property type="match status" value="1"/>
</dbReference>
<dbReference type="PANTHER" id="PTHR43272">
    <property type="entry name" value="LONG-CHAIN-FATTY-ACID--COA LIGASE"/>
    <property type="match status" value="1"/>
</dbReference>
<dbReference type="PROSITE" id="PS00455">
    <property type="entry name" value="AMP_BINDING"/>
    <property type="match status" value="1"/>
</dbReference>
<feature type="region of interest" description="Disordered" evidence="5">
    <location>
        <begin position="644"/>
        <end position="663"/>
    </location>
</feature>
<dbReference type="PROSITE" id="PS50075">
    <property type="entry name" value="CARRIER"/>
    <property type="match status" value="1"/>
</dbReference>
<dbReference type="RefSeq" id="WP_394824858.1">
    <property type="nucleotide sequence ID" value="NZ_CP089984.1"/>
</dbReference>
<dbReference type="InterPro" id="IPR042099">
    <property type="entry name" value="ANL_N_sf"/>
</dbReference>
<evidence type="ECO:0000256" key="4">
    <source>
        <dbReference type="ARBA" id="ARBA00022840"/>
    </source>
</evidence>
<evidence type="ECO:0000256" key="1">
    <source>
        <dbReference type="ARBA" id="ARBA00022450"/>
    </source>
</evidence>
<dbReference type="Proteomes" id="UP001370348">
    <property type="component" value="Chromosome"/>
</dbReference>
<evidence type="ECO:0000259" key="6">
    <source>
        <dbReference type="PROSITE" id="PS50075"/>
    </source>
</evidence>
<evidence type="ECO:0000256" key="3">
    <source>
        <dbReference type="ARBA" id="ARBA00022741"/>
    </source>
</evidence>
<dbReference type="PANTHER" id="PTHR43272:SF33">
    <property type="entry name" value="AMP-BINDING DOMAIN-CONTAINING PROTEIN-RELATED"/>
    <property type="match status" value="1"/>
</dbReference>
<dbReference type="SUPFAM" id="SSF51735">
    <property type="entry name" value="NAD(P)-binding Rossmann-fold domains"/>
    <property type="match status" value="1"/>
</dbReference>
<gene>
    <name evidence="7" type="ORF">LZC94_46365</name>
</gene>
<dbReference type="InterPro" id="IPR006162">
    <property type="entry name" value="Ppantetheine_attach_site"/>
</dbReference>
<dbReference type="InterPro" id="IPR013120">
    <property type="entry name" value="FAR_NAD-bd"/>
</dbReference>
<reference evidence="7 8" key="1">
    <citation type="submission" date="2021-12" db="EMBL/GenBank/DDBJ databases">
        <title>Discovery of the Pendulisporaceae a myxobacterial family with distinct sporulation behavior and unique specialized metabolism.</title>
        <authorList>
            <person name="Garcia R."/>
            <person name="Popoff A."/>
            <person name="Bader C.D."/>
            <person name="Loehr J."/>
            <person name="Walesch S."/>
            <person name="Walt C."/>
            <person name="Boldt J."/>
            <person name="Bunk B."/>
            <person name="Haeckl F.J.F.P.J."/>
            <person name="Gunesch A.P."/>
            <person name="Birkelbach J."/>
            <person name="Nuebel U."/>
            <person name="Pietschmann T."/>
            <person name="Bach T."/>
            <person name="Mueller R."/>
        </authorList>
    </citation>
    <scope>NUCLEOTIDE SEQUENCE [LARGE SCALE GENOMIC DNA]</scope>
    <source>
        <strain evidence="7 8">MSr11954</strain>
    </source>
</reference>
<dbReference type="Gene3D" id="1.10.1200.10">
    <property type="entry name" value="ACP-like"/>
    <property type="match status" value="1"/>
</dbReference>
<evidence type="ECO:0000313" key="7">
    <source>
        <dbReference type="EMBL" id="WXB15233.1"/>
    </source>
</evidence>
<feature type="domain" description="Carrier" evidence="6">
    <location>
        <begin position="645"/>
        <end position="725"/>
    </location>
</feature>
<protein>
    <submittedName>
        <fullName evidence="7">Thioester reductase domain-containing protein</fullName>
    </submittedName>
</protein>
<dbReference type="InterPro" id="IPR000873">
    <property type="entry name" value="AMP-dep_synth/lig_dom"/>
</dbReference>
<dbReference type="Pfam" id="PF00550">
    <property type="entry name" value="PP-binding"/>
    <property type="match status" value="1"/>
</dbReference>
<keyword evidence="8" id="KW-1185">Reference proteome</keyword>
<name>A0ABZ2LWA5_9BACT</name>
<dbReference type="Pfam" id="PF07993">
    <property type="entry name" value="NAD_binding_4"/>
    <property type="match status" value="1"/>
</dbReference>
<dbReference type="Pfam" id="PF00501">
    <property type="entry name" value="AMP-binding"/>
    <property type="match status" value="1"/>
</dbReference>
<evidence type="ECO:0000256" key="5">
    <source>
        <dbReference type="SAM" id="MobiDB-lite"/>
    </source>
</evidence>